<comment type="caution">
    <text evidence="2">The sequence shown here is derived from an EMBL/GenBank/DDBJ whole genome shotgun (WGS) entry which is preliminary data.</text>
</comment>
<gene>
    <name evidence="2" type="ORF">WCN91_04365</name>
</gene>
<evidence type="ECO:0000313" key="2">
    <source>
        <dbReference type="EMBL" id="MEM0514675.1"/>
    </source>
</evidence>
<dbReference type="SUPFAM" id="SSF55729">
    <property type="entry name" value="Acyl-CoA N-acyltransferases (Nat)"/>
    <property type="match status" value="1"/>
</dbReference>
<feature type="domain" description="N-acetyltransferase" evidence="1">
    <location>
        <begin position="3"/>
        <end position="153"/>
    </location>
</feature>
<accession>A0ABU9MUF1</accession>
<name>A0ABU9MUF1_9GAMM</name>
<dbReference type="Proteomes" id="UP001447008">
    <property type="component" value="Unassembled WGS sequence"/>
</dbReference>
<dbReference type="InterPro" id="IPR000182">
    <property type="entry name" value="GNAT_dom"/>
</dbReference>
<evidence type="ECO:0000259" key="1">
    <source>
        <dbReference type="PROSITE" id="PS51186"/>
    </source>
</evidence>
<evidence type="ECO:0000313" key="3">
    <source>
        <dbReference type="Proteomes" id="UP001447008"/>
    </source>
</evidence>
<dbReference type="PROSITE" id="PS51186">
    <property type="entry name" value="GNAT"/>
    <property type="match status" value="1"/>
</dbReference>
<proteinExistence type="predicted"/>
<dbReference type="InterPro" id="IPR016181">
    <property type="entry name" value="Acyl_CoA_acyltransferase"/>
</dbReference>
<dbReference type="Gene3D" id="3.40.630.30">
    <property type="match status" value="1"/>
</dbReference>
<protein>
    <submittedName>
        <fullName evidence="2">GNAT family N-acetyltransferase</fullName>
    </submittedName>
</protein>
<reference evidence="2 3" key="1">
    <citation type="submission" date="2024-03" db="EMBL/GenBank/DDBJ databases">
        <title>Pseudoalteromonas qingdaonensis sp. nov., isolated from the intestines of marine benthic organisms.</title>
        <authorList>
            <person name="Lin X."/>
            <person name="Fang S."/>
            <person name="Hu X."/>
        </authorList>
    </citation>
    <scope>NUCLEOTIDE SEQUENCE [LARGE SCALE GENOMIC DNA]</scope>
    <source>
        <strain evidence="2 3">YIC-827</strain>
    </source>
</reference>
<dbReference type="Pfam" id="PF13508">
    <property type="entry name" value="Acetyltransf_7"/>
    <property type="match status" value="1"/>
</dbReference>
<sequence length="192" mass="22408">MSIDFRPLSKYDLNYSNVIELYKEAFPGVRRVPSCILRYIMRKGKAGFFVLYQYDSWIGLIYLTEYKDIVFVHFFAISQARRSGGYGSKVMESLKAMYSQKRIVLNIEELNEQAENYLQRLKRKAFYEKNGFVSSGYIVKEPGERLEMMIFGGNVTKEEVQAMYKSLFGRMLGSFIRPDVIEIDKKLAADRC</sequence>
<dbReference type="EMBL" id="JBCGCU010000003">
    <property type="protein sequence ID" value="MEM0514675.1"/>
    <property type="molecule type" value="Genomic_DNA"/>
</dbReference>
<dbReference type="RefSeq" id="WP_342676665.1">
    <property type="nucleotide sequence ID" value="NZ_JBCGCU010000003.1"/>
</dbReference>
<organism evidence="2 3">
    <name type="scientific">Pseudoalteromonas qingdaonensis</name>
    <dbReference type="NCBI Taxonomy" id="3131913"/>
    <lineage>
        <taxon>Bacteria</taxon>
        <taxon>Pseudomonadati</taxon>
        <taxon>Pseudomonadota</taxon>
        <taxon>Gammaproteobacteria</taxon>
        <taxon>Alteromonadales</taxon>
        <taxon>Pseudoalteromonadaceae</taxon>
        <taxon>Pseudoalteromonas</taxon>
    </lineage>
</organism>
<keyword evidence="3" id="KW-1185">Reference proteome</keyword>